<dbReference type="EMBL" id="DSUJ01000008">
    <property type="protein sequence ID" value="HFI90730.1"/>
    <property type="molecule type" value="Genomic_DNA"/>
</dbReference>
<dbReference type="HAMAP" id="MF_00639">
    <property type="entry name" value="MurD"/>
    <property type="match status" value="1"/>
</dbReference>
<protein>
    <recommendedName>
        <fullName evidence="7 8">UDP-N-acetylmuramoylalanine--D-glutamate ligase</fullName>
        <ecNumber evidence="7 8">6.3.2.9</ecNumber>
    </recommendedName>
    <alternativeName>
        <fullName evidence="7">D-glutamic acid-adding enzyme</fullName>
    </alternativeName>
    <alternativeName>
        <fullName evidence="7">UDP-N-acetylmuramoyl-L-alanyl-D-glutamate synthetase</fullName>
    </alternativeName>
</protein>
<evidence type="ECO:0000256" key="4">
    <source>
        <dbReference type="ARBA" id="ARBA00022598"/>
    </source>
</evidence>
<evidence type="ECO:0000256" key="8">
    <source>
        <dbReference type="RuleBase" id="RU003664"/>
    </source>
</evidence>
<evidence type="ECO:0000259" key="9">
    <source>
        <dbReference type="Pfam" id="PF02875"/>
    </source>
</evidence>
<dbReference type="InterPro" id="IPR004101">
    <property type="entry name" value="Mur_ligase_C"/>
</dbReference>
<accession>A0A7V2ZIT6</accession>
<dbReference type="SUPFAM" id="SSF53623">
    <property type="entry name" value="MurD-like peptide ligases, catalytic domain"/>
    <property type="match status" value="1"/>
</dbReference>
<keyword evidence="6 7" id="KW-0067">ATP-binding</keyword>
<dbReference type="Pfam" id="PF02875">
    <property type="entry name" value="Mur_ligase_C"/>
    <property type="match status" value="1"/>
</dbReference>
<comment type="function">
    <text evidence="7 8">Cell wall formation. Catalyzes the addition of glutamate to the nucleotide precursor UDP-N-acetylmuramoyl-L-alanine (UMA).</text>
</comment>
<feature type="domain" description="Mur ligase central" evidence="10">
    <location>
        <begin position="112"/>
        <end position="291"/>
    </location>
</feature>
<dbReference type="Gene3D" id="3.90.190.20">
    <property type="entry name" value="Mur ligase, C-terminal domain"/>
    <property type="match status" value="1"/>
</dbReference>
<dbReference type="PANTHER" id="PTHR43692">
    <property type="entry name" value="UDP-N-ACETYLMURAMOYLALANINE--D-GLUTAMATE LIGASE"/>
    <property type="match status" value="1"/>
</dbReference>
<dbReference type="GO" id="GO:0008360">
    <property type="term" value="P:regulation of cell shape"/>
    <property type="evidence" value="ECO:0007669"/>
    <property type="project" value="UniProtKB-KW"/>
</dbReference>
<dbReference type="GO" id="GO:0009252">
    <property type="term" value="P:peptidoglycan biosynthetic process"/>
    <property type="evidence" value="ECO:0007669"/>
    <property type="project" value="UniProtKB-UniRule"/>
</dbReference>
<keyword evidence="7 8" id="KW-0133">Cell shape</keyword>
<dbReference type="NCBIfam" id="TIGR01087">
    <property type="entry name" value="murD"/>
    <property type="match status" value="1"/>
</dbReference>
<dbReference type="InterPro" id="IPR013221">
    <property type="entry name" value="Mur_ligase_cen"/>
</dbReference>
<dbReference type="GO" id="GO:0005737">
    <property type="term" value="C:cytoplasm"/>
    <property type="evidence" value="ECO:0007669"/>
    <property type="project" value="UniProtKB-SubCell"/>
</dbReference>
<dbReference type="GO" id="GO:0071555">
    <property type="term" value="P:cell wall organization"/>
    <property type="evidence" value="ECO:0007669"/>
    <property type="project" value="UniProtKB-KW"/>
</dbReference>
<comment type="similarity">
    <text evidence="7">Belongs to the MurCDEF family.</text>
</comment>
<evidence type="ECO:0000259" key="10">
    <source>
        <dbReference type="Pfam" id="PF08245"/>
    </source>
</evidence>
<dbReference type="Gene3D" id="3.40.50.720">
    <property type="entry name" value="NAD(P)-binding Rossmann-like Domain"/>
    <property type="match status" value="1"/>
</dbReference>
<dbReference type="InterPro" id="IPR036615">
    <property type="entry name" value="Mur_ligase_C_dom_sf"/>
</dbReference>
<dbReference type="SUPFAM" id="SSF51984">
    <property type="entry name" value="MurCD N-terminal domain"/>
    <property type="match status" value="1"/>
</dbReference>
<evidence type="ECO:0000256" key="1">
    <source>
        <dbReference type="ARBA" id="ARBA00004496"/>
    </source>
</evidence>
<name>A0A7V2ZIT6_9BACT</name>
<dbReference type="Pfam" id="PF21377">
    <property type="entry name" value="MurD_N"/>
    <property type="match status" value="1"/>
</dbReference>
<dbReference type="GO" id="GO:0051301">
    <property type="term" value="P:cell division"/>
    <property type="evidence" value="ECO:0007669"/>
    <property type="project" value="UniProtKB-KW"/>
</dbReference>
<sequence length="448" mass="50324">MEIKNKKISIIGAARSGIGAAKLAKKFGAFPFVSDSANEEKLKSSIDILKNLNVEFEIGSHSQTVYECDLMVVSPGVPSDAEVIKNAKEKNIKVISELEFASWFCKGIIIGITGTNGKTTTTSLCGYLFNECGVKTYVAGNIGLAFSEIADQVKENEFVALEISSFQLDLIENFKPKVAMILNITPDHLNRYENSVEKYALSKQHIYRNQDENDYLILNNDSNLLKQYLLEHKSKTFWFSTIEKVLNGCWLENDRIVFSENSVEKFSCKTSDIFIRGEHNIQNAMAVIIAAKIFGFDNEKILYALKTFKGVEHRLEFVKEIEGIKFINDSKATNIDSVIVALKSFDEPIFLILGGLDKGNDYSVIEDLVVKKVKKIYAIGSSAEKIFNYFHNKVKTEIRKDLEEVVASALSEARSGDVVLLSPACASFDMFENYEHRGKVFKEIVNRI</sequence>
<evidence type="ECO:0000256" key="7">
    <source>
        <dbReference type="HAMAP-Rule" id="MF_00639"/>
    </source>
</evidence>
<dbReference type="EC" id="6.3.2.9" evidence="7 8"/>
<evidence type="ECO:0000256" key="6">
    <source>
        <dbReference type="ARBA" id="ARBA00022840"/>
    </source>
</evidence>
<dbReference type="AlphaFoldDB" id="A0A7V2ZIT6"/>
<organism evidence="11">
    <name type="scientific">Ignavibacterium album</name>
    <dbReference type="NCBI Taxonomy" id="591197"/>
    <lineage>
        <taxon>Bacteria</taxon>
        <taxon>Pseudomonadati</taxon>
        <taxon>Ignavibacteriota</taxon>
        <taxon>Ignavibacteria</taxon>
        <taxon>Ignavibacteriales</taxon>
        <taxon>Ignavibacteriaceae</taxon>
        <taxon>Ignavibacterium</taxon>
    </lineage>
</organism>
<keyword evidence="5 7" id="KW-0547">Nucleotide-binding</keyword>
<dbReference type="UniPathway" id="UPA00219"/>
<keyword evidence="7 8" id="KW-0961">Cell wall biogenesis/degradation</keyword>
<feature type="domain" description="Mur ligase C-terminal" evidence="9">
    <location>
        <begin position="313"/>
        <end position="425"/>
    </location>
</feature>
<evidence type="ECO:0000256" key="5">
    <source>
        <dbReference type="ARBA" id="ARBA00022741"/>
    </source>
</evidence>
<dbReference type="Pfam" id="PF08245">
    <property type="entry name" value="Mur_ligase_M"/>
    <property type="match status" value="1"/>
</dbReference>
<keyword evidence="7 8" id="KW-0131">Cell cycle</keyword>
<dbReference type="Gene3D" id="3.40.1190.10">
    <property type="entry name" value="Mur-like, catalytic domain"/>
    <property type="match status" value="1"/>
</dbReference>
<feature type="binding site" evidence="7">
    <location>
        <begin position="114"/>
        <end position="120"/>
    </location>
    <ligand>
        <name>ATP</name>
        <dbReference type="ChEBI" id="CHEBI:30616"/>
    </ligand>
</feature>
<dbReference type="PANTHER" id="PTHR43692:SF1">
    <property type="entry name" value="UDP-N-ACETYLMURAMOYLALANINE--D-GLUTAMATE LIGASE"/>
    <property type="match status" value="1"/>
</dbReference>
<keyword evidence="7 8" id="KW-0573">Peptidoglycan synthesis</keyword>
<dbReference type="InterPro" id="IPR036565">
    <property type="entry name" value="Mur-like_cat_sf"/>
</dbReference>
<keyword evidence="4 7" id="KW-0436">Ligase</keyword>
<keyword evidence="3 7" id="KW-0963">Cytoplasm</keyword>
<gene>
    <name evidence="7" type="primary">murD</name>
    <name evidence="11" type="ORF">ENS31_04250</name>
</gene>
<evidence type="ECO:0000256" key="2">
    <source>
        <dbReference type="ARBA" id="ARBA00004752"/>
    </source>
</evidence>
<evidence type="ECO:0000256" key="3">
    <source>
        <dbReference type="ARBA" id="ARBA00022490"/>
    </source>
</evidence>
<evidence type="ECO:0000313" key="11">
    <source>
        <dbReference type="EMBL" id="HFI90730.1"/>
    </source>
</evidence>
<comment type="catalytic activity">
    <reaction evidence="7 8">
        <text>UDP-N-acetyl-alpha-D-muramoyl-L-alanine + D-glutamate + ATP = UDP-N-acetyl-alpha-D-muramoyl-L-alanyl-D-glutamate + ADP + phosphate + H(+)</text>
        <dbReference type="Rhea" id="RHEA:16429"/>
        <dbReference type="ChEBI" id="CHEBI:15378"/>
        <dbReference type="ChEBI" id="CHEBI:29986"/>
        <dbReference type="ChEBI" id="CHEBI:30616"/>
        <dbReference type="ChEBI" id="CHEBI:43474"/>
        <dbReference type="ChEBI" id="CHEBI:83898"/>
        <dbReference type="ChEBI" id="CHEBI:83900"/>
        <dbReference type="ChEBI" id="CHEBI:456216"/>
        <dbReference type="EC" id="6.3.2.9"/>
    </reaction>
</comment>
<reference evidence="11" key="1">
    <citation type="journal article" date="2020" name="mSystems">
        <title>Genome- and Community-Level Interaction Insights into Carbon Utilization and Element Cycling Functions of Hydrothermarchaeota in Hydrothermal Sediment.</title>
        <authorList>
            <person name="Zhou Z."/>
            <person name="Liu Y."/>
            <person name="Xu W."/>
            <person name="Pan J."/>
            <person name="Luo Z.H."/>
            <person name="Li M."/>
        </authorList>
    </citation>
    <scope>NUCLEOTIDE SEQUENCE [LARGE SCALE GENOMIC DNA]</scope>
    <source>
        <strain evidence="11">SpSt-479</strain>
    </source>
</reference>
<comment type="pathway">
    <text evidence="2 7 8">Cell wall biogenesis; peptidoglycan biosynthesis.</text>
</comment>
<comment type="caution">
    <text evidence="11">The sequence shown here is derived from an EMBL/GenBank/DDBJ whole genome shotgun (WGS) entry which is preliminary data.</text>
</comment>
<keyword evidence="7 8" id="KW-0132">Cell division</keyword>
<comment type="subcellular location">
    <subcellularLocation>
        <location evidence="1 7 8">Cytoplasm</location>
    </subcellularLocation>
</comment>
<dbReference type="GO" id="GO:0005524">
    <property type="term" value="F:ATP binding"/>
    <property type="evidence" value="ECO:0007669"/>
    <property type="project" value="UniProtKB-UniRule"/>
</dbReference>
<dbReference type="SUPFAM" id="SSF53244">
    <property type="entry name" value="MurD-like peptide ligases, peptide-binding domain"/>
    <property type="match status" value="1"/>
</dbReference>
<dbReference type="GO" id="GO:0008764">
    <property type="term" value="F:UDP-N-acetylmuramoylalanine-D-glutamate ligase activity"/>
    <property type="evidence" value="ECO:0007669"/>
    <property type="project" value="UniProtKB-UniRule"/>
</dbReference>
<dbReference type="InterPro" id="IPR005762">
    <property type="entry name" value="MurD"/>
</dbReference>
<proteinExistence type="inferred from homology"/>